<dbReference type="InterPro" id="IPR022062">
    <property type="entry name" value="DUF3618"/>
</dbReference>
<accession>A0AAU7V7W4</accession>
<protein>
    <submittedName>
        <fullName evidence="2">DUF3618 domain-containing protein</fullName>
    </submittedName>
</protein>
<reference evidence="2" key="1">
    <citation type="submission" date="2023-11" db="EMBL/GenBank/DDBJ databases">
        <title>Scrofimicrobium hongkongense sp. nov., isolated from a patient with peritonitis.</title>
        <authorList>
            <person name="Lao H.Y."/>
            <person name="Wong A.Y.P."/>
            <person name="Ng T.L."/>
            <person name="Wong R.Y.L."/>
            <person name="Yau M.C.Y."/>
            <person name="Lam J.Y.W."/>
            <person name="Siu G.K.H."/>
        </authorList>
    </citation>
    <scope>NUCLEOTIDE SEQUENCE</scope>
    <source>
        <strain evidence="2">R131</strain>
    </source>
</reference>
<keyword evidence="1" id="KW-0472">Membrane</keyword>
<sequence>MSKSEKVLEAQLKQQIDDARTSLSATMEALAHEAQPAVQIEYAKQSVRDRVDQFKQDCQDTVEAARHGDREAIKRVLIAAGAVAAAGVATGFCVARQTRRARERREWRRFVRQLRKVHAPGSVEFSIGTAQG</sequence>
<gene>
    <name evidence="2" type="ORF">SAC06_01040</name>
</gene>
<organism evidence="2">
    <name type="scientific">Scrofimicrobium appendicitidis</name>
    <dbReference type="NCBI Taxonomy" id="3079930"/>
    <lineage>
        <taxon>Bacteria</taxon>
        <taxon>Bacillati</taxon>
        <taxon>Actinomycetota</taxon>
        <taxon>Actinomycetes</taxon>
        <taxon>Actinomycetales</taxon>
        <taxon>Actinomycetaceae</taxon>
        <taxon>Scrofimicrobium</taxon>
    </lineage>
</organism>
<feature type="transmembrane region" description="Helical" evidence="1">
    <location>
        <begin position="76"/>
        <end position="95"/>
    </location>
</feature>
<keyword evidence="1" id="KW-1133">Transmembrane helix</keyword>
<proteinExistence type="predicted"/>
<name>A0AAU7V7W4_9ACTO</name>
<dbReference type="EMBL" id="CP138335">
    <property type="protein sequence ID" value="XBW08175.1"/>
    <property type="molecule type" value="Genomic_DNA"/>
</dbReference>
<dbReference type="Pfam" id="PF12277">
    <property type="entry name" value="DUF3618"/>
    <property type="match status" value="1"/>
</dbReference>
<dbReference type="AlphaFoldDB" id="A0AAU7V7W4"/>
<dbReference type="KEGG" id="sapp:SAC06_01040"/>
<evidence type="ECO:0000256" key="1">
    <source>
        <dbReference type="SAM" id="Phobius"/>
    </source>
</evidence>
<keyword evidence="1" id="KW-0812">Transmembrane</keyword>
<evidence type="ECO:0000313" key="2">
    <source>
        <dbReference type="EMBL" id="XBW08175.1"/>
    </source>
</evidence>
<dbReference type="RefSeq" id="WP_350258374.1">
    <property type="nucleotide sequence ID" value="NZ_CP138335.1"/>
</dbReference>